<keyword evidence="3" id="KW-0479">Metal-binding</keyword>
<keyword evidence="11" id="KW-1185">Reference proteome</keyword>
<evidence type="ECO:0000313" key="10">
    <source>
        <dbReference type="EMBL" id="KAK8383783.1"/>
    </source>
</evidence>
<evidence type="ECO:0000256" key="4">
    <source>
        <dbReference type="ARBA" id="ARBA00022771"/>
    </source>
</evidence>
<keyword evidence="7" id="KW-0472">Membrane</keyword>
<evidence type="ECO:0000259" key="9">
    <source>
        <dbReference type="SMART" id="SM01328"/>
    </source>
</evidence>
<dbReference type="InterPro" id="IPR027377">
    <property type="entry name" value="ZAR1/RTP1-5-like_Znf-3CxxC"/>
</dbReference>
<dbReference type="GO" id="GO:0031849">
    <property type="term" value="F:olfactory receptor binding"/>
    <property type="evidence" value="ECO:0007669"/>
    <property type="project" value="TreeGrafter"/>
</dbReference>
<feature type="compositionally biased region" description="Basic and acidic residues" evidence="8">
    <location>
        <begin position="185"/>
        <end position="203"/>
    </location>
</feature>
<feature type="domain" description="3CxxC-type" evidence="9">
    <location>
        <begin position="407"/>
        <end position="518"/>
    </location>
</feature>
<evidence type="ECO:0000256" key="6">
    <source>
        <dbReference type="ARBA" id="ARBA00022989"/>
    </source>
</evidence>
<proteinExistence type="predicted"/>
<dbReference type="GO" id="GO:0016020">
    <property type="term" value="C:membrane"/>
    <property type="evidence" value="ECO:0007669"/>
    <property type="project" value="UniProtKB-SubCell"/>
</dbReference>
<keyword evidence="5" id="KW-0862">Zinc</keyword>
<evidence type="ECO:0000256" key="7">
    <source>
        <dbReference type="ARBA" id="ARBA00023136"/>
    </source>
</evidence>
<dbReference type="Proteomes" id="UP001487740">
    <property type="component" value="Unassembled WGS sequence"/>
</dbReference>
<evidence type="ECO:0000256" key="1">
    <source>
        <dbReference type="ARBA" id="ARBA00004167"/>
    </source>
</evidence>
<feature type="region of interest" description="Disordered" evidence="8">
    <location>
        <begin position="47"/>
        <end position="70"/>
    </location>
</feature>
<keyword evidence="4" id="KW-0863">Zinc-finger</keyword>
<sequence>MASCCSELSSKNFNHCGPTMLPDTVQPPSGTVGPGHLSADKMYHDDAAQADGGVNGHGSGSIMAHPSTPAPGDIANGKTCTCFMYGMCPLAISSESWERVVGEAGGKGDAEKKMEDGQPLDYMYHYHMSGYLPFPHVYTASAPHHMSLPAAAAAPATSPLILLTPATSSPSSTKSIPNSLTSQKNDGEEVHEDHGTRSHEEMNGHSSPAAALQPPLAAVPQPVPANGTYSYSFLDDSKAGVFGADGCLYSFPTAHNGMAADHSSPIKAPVYYPYMHQDPATFIPTPSYIPDTSMASPVPSSSISSSTPSSAFPISSHIQSSALNGRSVFKSDGILYYNHYQHPNLPIDMFGKPQLLVSTKTEGKMCLEDLWTKHMGILFKHLPDQWVLSPLHPRRKMSTKWFSFRDVAKVRFYCKTCNDGWTSMYGVVVFHYRWNKKMLQGQILYKVVGQKCGGACSSEVFELPLWYPEEAQKVITNLYYKIASQFYDLVTPQYIRTRRYGRPAAHHNRNLCEGCISGLCKVDPVASNTNQGSCITSQAVRSFEVHLAQNCLAVL</sequence>
<accession>A0AAW0T8U8</accession>
<evidence type="ECO:0000313" key="11">
    <source>
        <dbReference type="Proteomes" id="UP001487740"/>
    </source>
</evidence>
<gene>
    <name evidence="10" type="ORF">O3P69_015908</name>
</gene>
<dbReference type="GO" id="GO:0006612">
    <property type="term" value="P:protein targeting to membrane"/>
    <property type="evidence" value="ECO:0007669"/>
    <property type="project" value="TreeGrafter"/>
</dbReference>
<name>A0AAW0T8U8_SCYPA</name>
<dbReference type="PANTHER" id="PTHR14402:SF10">
    <property type="entry name" value="3CXXC-TYPE DOMAIN-CONTAINING PROTEIN"/>
    <property type="match status" value="1"/>
</dbReference>
<comment type="subcellular location">
    <subcellularLocation>
        <location evidence="1">Membrane</location>
        <topology evidence="1">Single-pass membrane protein</topology>
    </subcellularLocation>
</comment>
<evidence type="ECO:0000256" key="2">
    <source>
        <dbReference type="ARBA" id="ARBA00022692"/>
    </source>
</evidence>
<dbReference type="SMART" id="SM01328">
    <property type="entry name" value="zf-3CxxC"/>
    <property type="match status" value="1"/>
</dbReference>
<dbReference type="InterPro" id="IPR026096">
    <property type="entry name" value="R-trans_p"/>
</dbReference>
<feature type="region of interest" description="Disordered" evidence="8">
    <location>
        <begin position="164"/>
        <end position="211"/>
    </location>
</feature>
<organism evidence="10 11">
    <name type="scientific">Scylla paramamosain</name>
    <name type="common">Mud crab</name>
    <dbReference type="NCBI Taxonomy" id="85552"/>
    <lineage>
        <taxon>Eukaryota</taxon>
        <taxon>Metazoa</taxon>
        <taxon>Ecdysozoa</taxon>
        <taxon>Arthropoda</taxon>
        <taxon>Crustacea</taxon>
        <taxon>Multicrustacea</taxon>
        <taxon>Malacostraca</taxon>
        <taxon>Eumalacostraca</taxon>
        <taxon>Eucarida</taxon>
        <taxon>Decapoda</taxon>
        <taxon>Pleocyemata</taxon>
        <taxon>Brachyura</taxon>
        <taxon>Eubrachyura</taxon>
        <taxon>Portunoidea</taxon>
        <taxon>Portunidae</taxon>
        <taxon>Portuninae</taxon>
        <taxon>Scylla</taxon>
    </lineage>
</organism>
<dbReference type="EMBL" id="JARAKH010000036">
    <property type="protein sequence ID" value="KAK8383783.1"/>
    <property type="molecule type" value="Genomic_DNA"/>
</dbReference>
<protein>
    <recommendedName>
        <fullName evidence="9">3CxxC-type domain-containing protein</fullName>
    </recommendedName>
</protein>
<dbReference type="GO" id="GO:0051205">
    <property type="term" value="P:protein insertion into membrane"/>
    <property type="evidence" value="ECO:0007669"/>
    <property type="project" value="TreeGrafter"/>
</dbReference>
<dbReference type="Pfam" id="PF13695">
    <property type="entry name" value="Zn_ribbon_3CxxC"/>
    <property type="match status" value="1"/>
</dbReference>
<evidence type="ECO:0000256" key="5">
    <source>
        <dbReference type="ARBA" id="ARBA00022833"/>
    </source>
</evidence>
<feature type="compositionally biased region" description="Low complexity" evidence="8">
    <location>
        <begin position="164"/>
        <end position="180"/>
    </location>
</feature>
<reference evidence="10 11" key="1">
    <citation type="submission" date="2023-03" db="EMBL/GenBank/DDBJ databases">
        <title>High-quality genome of Scylla paramamosain provides insights in environmental adaptation.</title>
        <authorList>
            <person name="Zhang L."/>
        </authorList>
    </citation>
    <scope>NUCLEOTIDE SEQUENCE [LARGE SCALE GENOMIC DNA]</scope>
    <source>
        <strain evidence="10">LZ_2023a</strain>
        <tissue evidence="10">Muscle</tissue>
    </source>
</reference>
<keyword evidence="6" id="KW-1133">Transmembrane helix</keyword>
<dbReference type="AlphaFoldDB" id="A0AAW0T8U8"/>
<dbReference type="GO" id="GO:0008270">
    <property type="term" value="F:zinc ion binding"/>
    <property type="evidence" value="ECO:0007669"/>
    <property type="project" value="UniProtKB-KW"/>
</dbReference>
<evidence type="ECO:0000256" key="3">
    <source>
        <dbReference type="ARBA" id="ARBA00022723"/>
    </source>
</evidence>
<comment type="caution">
    <text evidence="10">The sequence shown here is derived from an EMBL/GenBank/DDBJ whole genome shotgun (WGS) entry which is preliminary data.</text>
</comment>
<evidence type="ECO:0000256" key="8">
    <source>
        <dbReference type="SAM" id="MobiDB-lite"/>
    </source>
</evidence>
<keyword evidence="2" id="KW-0812">Transmembrane</keyword>
<dbReference type="PANTHER" id="PTHR14402">
    <property type="entry name" value="RECEPTOR TRANSPORTING PROTEIN"/>
    <property type="match status" value="1"/>
</dbReference>